<dbReference type="EMBL" id="KV417635">
    <property type="protein sequence ID" value="KZP13308.1"/>
    <property type="molecule type" value="Genomic_DNA"/>
</dbReference>
<dbReference type="AlphaFoldDB" id="A0A166C5C1"/>
<organism evidence="1 2">
    <name type="scientific">Athelia psychrophila</name>
    <dbReference type="NCBI Taxonomy" id="1759441"/>
    <lineage>
        <taxon>Eukaryota</taxon>
        <taxon>Fungi</taxon>
        <taxon>Dikarya</taxon>
        <taxon>Basidiomycota</taxon>
        <taxon>Agaricomycotina</taxon>
        <taxon>Agaricomycetes</taxon>
        <taxon>Agaricomycetidae</taxon>
        <taxon>Atheliales</taxon>
        <taxon>Atheliaceae</taxon>
        <taxon>Athelia</taxon>
    </lineage>
</organism>
<protein>
    <submittedName>
        <fullName evidence="1">Uncharacterized protein</fullName>
    </submittedName>
</protein>
<proteinExistence type="predicted"/>
<evidence type="ECO:0000313" key="1">
    <source>
        <dbReference type="EMBL" id="KZP13308.1"/>
    </source>
</evidence>
<name>A0A166C5C1_9AGAM</name>
<sequence length="52" mass="5935">MDCRPCLPFAPFAPLLLLCFLRGIPTTYTYYPLRTLPRSSSSLPQMRFASHS</sequence>
<reference evidence="1 2" key="1">
    <citation type="journal article" date="2016" name="Mol. Biol. Evol.">
        <title>Comparative Genomics of Early-Diverging Mushroom-Forming Fungi Provides Insights into the Origins of Lignocellulose Decay Capabilities.</title>
        <authorList>
            <person name="Nagy L.G."/>
            <person name="Riley R."/>
            <person name="Tritt A."/>
            <person name="Adam C."/>
            <person name="Daum C."/>
            <person name="Floudas D."/>
            <person name="Sun H."/>
            <person name="Yadav J.S."/>
            <person name="Pangilinan J."/>
            <person name="Larsson K.H."/>
            <person name="Matsuura K."/>
            <person name="Barry K."/>
            <person name="Labutti K."/>
            <person name="Kuo R."/>
            <person name="Ohm R.A."/>
            <person name="Bhattacharya S.S."/>
            <person name="Shirouzu T."/>
            <person name="Yoshinaga Y."/>
            <person name="Martin F.M."/>
            <person name="Grigoriev I.V."/>
            <person name="Hibbett D.S."/>
        </authorList>
    </citation>
    <scope>NUCLEOTIDE SEQUENCE [LARGE SCALE GENOMIC DNA]</scope>
    <source>
        <strain evidence="1 2">CBS 109695</strain>
    </source>
</reference>
<keyword evidence="2" id="KW-1185">Reference proteome</keyword>
<accession>A0A166C5C1</accession>
<dbReference type="Proteomes" id="UP000076532">
    <property type="component" value="Unassembled WGS sequence"/>
</dbReference>
<evidence type="ECO:0000313" key="2">
    <source>
        <dbReference type="Proteomes" id="UP000076532"/>
    </source>
</evidence>
<gene>
    <name evidence="1" type="ORF">FIBSPDRAFT_869478</name>
</gene>